<dbReference type="EMBL" id="KE651167">
    <property type="protein sequence ID" value="EEB08536.2"/>
    <property type="molecule type" value="Genomic_DNA"/>
</dbReference>
<keyword evidence="4" id="KW-0963">Cytoplasm</keyword>
<dbReference type="Pfam" id="PF00022">
    <property type="entry name" value="Actin"/>
    <property type="match status" value="1"/>
</dbReference>
<dbReference type="eggNOG" id="KOG0680">
    <property type="taxonomic scope" value="Eukaryota"/>
</dbReference>
<evidence type="ECO:0000313" key="9">
    <source>
        <dbReference type="JaponicusDB" id="SJAG_03694"/>
    </source>
</evidence>
<evidence type="ECO:0000256" key="4">
    <source>
        <dbReference type="ARBA" id="ARBA00022490"/>
    </source>
</evidence>
<proteinExistence type="inferred from homology"/>
<dbReference type="Gene3D" id="3.90.640.10">
    <property type="entry name" value="Actin, Chain A, domain 4"/>
    <property type="match status" value="1"/>
</dbReference>
<evidence type="ECO:0000256" key="2">
    <source>
        <dbReference type="ARBA" id="ARBA00005665"/>
    </source>
</evidence>
<gene>
    <name evidence="9" type="primary">arp6</name>
    <name evidence="8" type="ORF">SJAG_03694</name>
</gene>
<dbReference type="Proteomes" id="UP000001744">
    <property type="component" value="Unassembled WGS sequence"/>
</dbReference>
<sequence length="409" mass="46367">MTLPSNTLILDNGAYTIKAGFPNDECLSIPNCLCRSKDGNRLFLGDEISVCKDFSSLQFKRAHEKGYVTNWSTEISLWDQTFQRLGIQDQKMNGHSLVLTEAPFTMPSIQMNTTQVVFEEFEFDSLFTGLPAEFVAWNDLRSAFKEPKEWGAYKDCVLVIDSGYSFTHIIPVMNGIAMEQGIRRIDLGGRFLTNYLKEIISYRKFNMMKDFYLVNEIKEATCFVSQNLKKDMEMGRRLRRNPLQMFYALPDYSSGRMGGVISSTSAADAREQQILGLCTERFVTPELLFSPSDIGMHQSGIPETVMQSLEQFPEDLAALFLANIVLVGGNVKLPGFRTRFEAELRALAPSTAQVRSYLPKDAITFAWQGAGSMPMEFFQLGSVSRHEFAEHGMNVFRRKKMSLRLDAHK</sequence>
<comment type="similarity">
    <text evidence="2">Belongs to the actin family. ARP6 subfamily.</text>
</comment>
<reference evidence="8 10" key="1">
    <citation type="journal article" date="2011" name="Science">
        <title>Comparative functional genomics of the fission yeasts.</title>
        <authorList>
            <person name="Rhind N."/>
            <person name="Chen Z."/>
            <person name="Yassour M."/>
            <person name="Thompson D.A."/>
            <person name="Haas B.J."/>
            <person name="Habib N."/>
            <person name="Wapinski I."/>
            <person name="Roy S."/>
            <person name="Lin M.F."/>
            <person name="Heiman D.I."/>
            <person name="Young S.K."/>
            <person name="Furuya K."/>
            <person name="Guo Y."/>
            <person name="Pidoux A."/>
            <person name="Chen H.M."/>
            <person name="Robbertse B."/>
            <person name="Goldberg J.M."/>
            <person name="Aoki K."/>
            <person name="Bayne E.H."/>
            <person name="Berlin A.M."/>
            <person name="Desjardins C.A."/>
            <person name="Dobbs E."/>
            <person name="Dukaj L."/>
            <person name="Fan L."/>
            <person name="FitzGerald M.G."/>
            <person name="French C."/>
            <person name="Gujja S."/>
            <person name="Hansen K."/>
            <person name="Keifenheim D."/>
            <person name="Levin J.Z."/>
            <person name="Mosher R.A."/>
            <person name="Mueller C.A."/>
            <person name="Pfiffner J."/>
            <person name="Priest M."/>
            <person name="Russ C."/>
            <person name="Smialowska A."/>
            <person name="Swoboda P."/>
            <person name="Sykes S.M."/>
            <person name="Vaughn M."/>
            <person name="Vengrova S."/>
            <person name="Yoder R."/>
            <person name="Zeng Q."/>
            <person name="Allshire R."/>
            <person name="Baulcombe D."/>
            <person name="Birren B.W."/>
            <person name="Brown W."/>
            <person name="Ekwall K."/>
            <person name="Kellis M."/>
            <person name="Leatherwood J."/>
            <person name="Levin H."/>
            <person name="Margalit H."/>
            <person name="Martienssen R."/>
            <person name="Nieduszynski C.A."/>
            <person name="Spatafora J.W."/>
            <person name="Friedman N."/>
            <person name="Dalgaard J.Z."/>
            <person name="Baumann P."/>
            <person name="Niki H."/>
            <person name="Regev A."/>
            <person name="Nusbaum C."/>
        </authorList>
    </citation>
    <scope>NUCLEOTIDE SEQUENCE [LARGE SCALE GENOMIC DNA]</scope>
    <source>
        <strain evidence="10">yFS275 / FY16936</strain>
    </source>
</reference>
<evidence type="ECO:0000256" key="3">
    <source>
        <dbReference type="ARBA" id="ARBA00018633"/>
    </source>
</evidence>
<comment type="function">
    <text evidence="5">Component of the SWR1 complex which mediates the ATP-dependent exchange of histone H2A for the H2A variant HZT1 leading to transcriptional regulation of selected genes by chromatin remodeling. Involved in chromosome stability.</text>
</comment>
<dbReference type="CDD" id="cd10210">
    <property type="entry name" value="ASKHA_NBD_Arp6"/>
    <property type="match status" value="1"/>
</dbReference>
<name>B6K4X9_SCHJY</name>
<keyword evidence="10" id="KW-1185">Reference proteome</keyword>
<protein>
    <recommendedName>
        <fullName evidence="3">Actin-like protein ARP6</fullName>
    </recommendedName>
    <alternativeName>
        <fullName evidence="7">Actin-like protein arp6</fullName>
    </alternativeName>
</protein>
<dbReference type="GO" id="GO:0006338">
    <property type="term" value="P:chromatin remodeling"/>
    <property type="evidence" value="ECO:0007669"/>
    <property type="project" value="EnsemblFungi"/>
</dbReference>
<dbReference type="AlphaFoldDB" id="B6K4X9"/>
<evidence type="ECO:0000256" key="7">
    <source>
        <dbReference type="ARBA" id="ARBA00073820"/>
    </source>
</evidence>
<dbReference type="VEuPathDB" id="FungiDB:SJAG_03694"/>
<dbReference type="JaponicusDB" id="SJAG_03694">
    <property type="gene designation" value="arp6"/>
</dbReference>
<evidence type="ECO:0000256" key="5">
    <source>
        <dbReference type="ARBA" id="ARBA00025222"/>
    </source>
</evidence>
<dbReference type="FunFam" id="3.90.640.10:FF:000014">
    <property type="entry name" value="Putative actin-related protein 6"/>
    <property type="match status" value="1"/>
</dbReference>
<comment type="subcellular location">
    <subcellularLocation>
        <location evidence="1">Cytoplasm</location>
    </subcellularLocation>
</comment>
<dbReference type="SUPFAM" id="SSF53067">
    <property type="entry name" value="Actin-like ATPase domain"/>
    <property type="match status" value="2"/>
</dbReference>
<dbReference type="Gene3D" id="3.30.420.40">
    <property type="match status" value="2"/>
</dbReference>
<dbReference type="GO" id="GO:0005737">
    <property type="term" value="C:cytoplasm"/>
    <property type="evidence" value="ECO:0007669"/>
    <property type="project" value="UniProtKB-SubCell"/>
</dbReference>
<dbReference type="OrthoDB" id="6220758at2759"/>
<dbReference type="InterPro" id="IPR004000">
    <property type="entry name" value="Actin"/>
</dbReference>
<dbReference type="RefSeq" id="XP_002174829.2">
    <property type="nucleotide sequence ID" value="XM_002174793.2"/>
</dbReference>
<evidence type="ECO:0000313" key="10">
    <source>
        <dbReference type="Proteomes" id="UP000001744"/>
    </source>
</evidence>
<dbReference type="GO" id="GO:0031491">
    <property type="term" value="F:nucleosome binding"/>
    <property type="evidence" value="ECO:0000318"/>
    <property type="project" value="GO_Central"/>
</dbReference>
<comment type="subunit">
    <text evidence="6">Component of the SWR1 chromatin remodeling complex.</text>
</comment>
<dbReference type="HOGENOM" id="CLU_027965_1_1_1"/>
<organism evidence="8 10">
    <name type="scientific">Schizosaccharomyces japonicus (strain yFS275 / FY16936)</name>
    <name type="common">Fission yeast</name>
    <dbReference type="NCBI Taxonomy" id="402676"/>
    <lineage>
        <taxon>Eukaryota</taxon>
        <taxon>Fungi</taxon>
        <taxon>Dikarya</taxon>
        <taxon>Ascomycota</taxon>
        <taxon>Taphrinomycotina</taxon>
        <taxon>Schizosaccharomycetes</taxon>
        <taxon>Schizosaccharomycetales</taxon>
        <taxon>Schizosaccharomycetaceae</taxon>
        <taxon>Schizosaccharomyces</taxon>
    </lineage>
</organism>
<dbReference type="InterPro" id="IPR043129">
    <property type="entry name" value="ATPase_NBD"/>
</dbReference>
<dbReference type="PANTHER" id="PTHR11937">
    <property type="entry name" value="ACTIN"/>
    <property type="match status" value="1"/>
</dbReference>
<evidence type="ECO:0000313" key="8">
    <source>
        <dbReference type="EMBL" id="EEB08536.2"/>
    </source>
</evidence>
<dbReference type="GO" id="GO:0000812">
    <property type="term" value="C:Swr1 complex"/>
    <property type="evidence" value="ECO:0000318"/>
    <property type="project" value="GO_Central"/>
</dbReference>
<dbReference type="OMA" id="FFEEYEC"/>
<evidence type="ECO:0000256" key="1">
    <source>
        <dbReference type="ARBA" id="ARBA00004496"/>
    </source>
</evidence>
<dbReference type="STRING" id="402676.B6K4X9"/>
<dbReference type="SMART" id="SM00268">
    <property type="entry name" value="ACTIN"/>
    <property type="match status" value="1"/>
</dbReference>
<accession>B6K4X9</accession>
<dbReference type="GeneID" id="7052210"/>
<evidence type="ECO:0000256" key="6">
    <source>
        <dbReference type="ARBA" id="ARBA00063309"/>
    </source>
</evidence>